<dbReference type="GeneID" id="19900385"/>
<evidence type="ECO:0000256" key="2">
    <source>
        <dbReference type="SAM" id="MobiDB-lite"/>
    </source>
</evidence>
<feature type="region of interest" description="Disordered" evidence="2">
    <location>
        <begin position="713"/>
        <end position="959"/>
    </location>
</feature>
<feature type="compositionally biased region" description="Polar residues" evidence="2">
    <location>
        <begin position="800"/>
        <end position="815"/>
    </location>
</feature>
<keyword evidence="5" id="KW-1185">Reference proteome</keyword>
<dbReference type="GO" id="GO:0005543">
    <property type="term" value="F:phospholipid binding"/>
    <property type="evidence" value="ECO:0007669"/>
    <property type="project" value="InterPro"/>
</dbReference>
<keyword evidence="1" id="KW-0175">Coiled coil</keyword>
<reference evidence="5" key="1">
    <citation type="submission" date="2012-06" db="EMBL/GenBank/DDBJ databases">
        <title>The genome sequence of Coniosporium apollinis CBS 100218.</title>
        <authorList>
            <consortium name="The Broad Institute Genome Sequencing Platform"/>
            <person name="Cuomo C."/>
            <person name="Gorbushina A."/>
            <person name="Noack S."/>
            <person name="Walker B."/>
            <person name="Young S.K."/>
            <person name="Zeng Q."/>
            <person name="Gargeya S."/>
            <person name="Fitzgerald M."/>
            <person name="Haas B."/>
            <person name="Abouelleil A."/>
            <person name="Alvarado L."/>
            <person name="Arachchi H.M."/>
            <person name="Berlin A.M."/>
            <person name="Chapman S.B."/>
            <person name="Goldberg J."/>
            <person name="Griggs A."/>
            <person name="Gujja S."/>
            <person name="Hansen M."/>
            <person name="Howarth C."/>
            <person name="Imamovic A."/>
            <person name="Larimer J."/>
            <person name="McCowan C."/>
            <person name="Montmayeur A."/>
            <person name="Murphy C."/>
            <person name="Neiman D."/>
            <person name="Pearson M."/>
            <person name="Priest M."/>
            <person name="Roberts A."/>
            <person name="Saif S."/>
            <person name="Shea T."/>
            <person name="Sisk P."/>
            <person name="Sykes S."/>
            <person name="Wortman J."/>
            <person name="Nusbaum C."/>
            <person name="Birren B."/>
        </authorList>
    </citation>
    <scope>NUCLEOTIDE SEQUENCE [LARGE SCALE GENOMIC DNA]</scope>
    <source>
        <strain evidence="5">CBS 100218</strain>
    </source>
</reference>
<dbReference type="PANTHER" id="PTHR28190:SF2">
    <property type="entry name" value="MIGRATION PROTEIN, PUTATIVE (AFU_ORTHOLOGUE AFUA_2G07730)-RELATED"/>
    <property type="match status" value="1"/>
</dbReference>
<evidence type="ECO:0000313" key="5">
    <source>
        <dbReference type="Proteomes" id="UP000016924"/>
    </source>
</evidence>
<dbReference type="GO" id="GO:0015631">
    <property type="term" value="F:tubulin binding"/>
    <property type="evidence" value="ECO:0007669"/>
    <property type="project" value="TreeGrafter"/>
</dbReference>
<dbReference type="OMA" id="EWMYKYV"/>
<feature type="region of interest" description="Disordered" evidence="2">
    <location>
        <begin position="513"/>
        <end position="562"/>
    </location>
</feature>
<dbReference type="EMBL" id="JH767565">
    <property type="protein sequence ID" value="EON63846.1"/>
    <property type="molecule type" value="Genomic_DNA"/>
</dbReference>
<proteinExistence type="predicted"/>
<feature type="compositionally biased region" description="Low complexity" evidence="2">
    <location>
        <begin position="513"/>
        <end position="536"/>
    </location>
</feature>
<feature type="domain" description="Pleckstrin homology" evidence="3">
    <location>
        <begin position="962"/>
        <end position="1106"/>
    </location>
</feature>
<dbReference type="STRING" id="1168221.R7YQ99"/>
<dbReference type="eggNOG" id="ENOG502QSQ0">
    <property type="taxonomic scope" value="Eukaryota"/>
</dbReference>
<dbReference type="GO" id="GO:0000226">
    <property type="term" value="P:microtubule cytoskeleton organization"/>
    <property type="evidence" value="ECO:0007669"/>
    <property type="project" value="TreeGrafter"/>
</dbReference>
<feature type="compositionally biased region" description="Basic and acidic residues" evidence="2">
    <location>
        <begin position="426"/>
        <end position="439"/>
    </location>
</feature>
<dbReference type="GO" id="GO:0032065">
    <property type="term" value="P:maintenance of protein location in cell cortex"/>
    <property type="evidence" value="ECO:0007669"/>
    <property type="project" value="InterPro"/>
</dbReference>
<dbReference type="InterPro" id="IPR024774">
    <property type="entry name" value="PH_dom-Mcp5-type"/>
</dbReference>
<dbReference type="Pfam" id="PF12814">
    <property type="entry name" value="Mcp5_PH"/>
    <property type="match status" value="1"/>
</dbReference>
<feature type="compositionally biased region" description="Polar residues" evidence="2">
    <location>
        <begin position="1256"/>
        <end position="1266"/>
    </location>
</feature>
<name>R7YQ99_CONA1</name>
<accession>R7YQ99</accession>
<feature type="region of interest" description="Disordered" evidence="2">
    <location>
        <begin position="1294"/>
        <end position="1313"/>
    </location>
</feature>
<evidence type="ECO:0000313" key="4">
    <source>
        <dbReference type="EMBL" id="EON63846.1"/>
    </source>
</evidence>
<gene>
    <name evidence="4" type="ORF">W97_03074</name>
</gene>
<protein>
    <recommendedName>
        <fullName evidence="3">Pleckstrin homology domain-containing protein</fullName>
    </recommendedName>
</protein>
<feature type="compositionally biased region" description="Polar residues" evidence="2">
    <location>
        <begin position="850"/>
        <end position="869"/>
    </location>
</feature>
<feature type="region of interest" description="Disordered" evidence="2">
    <location>
        <begin position="426"/>
        <end position="500"/>
    </location>
</feature>
<evidence type="ECO:0000259" key="3">
    <source>
        <dbReference type="Pfam" id="PF12814"/>
    </source>
</evidence>
<dbReference type="OrthoDB" id="2149224at2759"/>
<dbReference type="PANTHER" id="PTHR28190">
    <property type="entry name" value="NUCLEAR MIGRATION PROTEIN NUM1"/>
    <property type="match status" value="1"/>
</dbReference>
<feature type="compositionally biased region" description="Low complexity" evidence="2">
    <location>
        <begin position="1228"/>
        <end position="1255"/>
    </location>
</feature>
<feature type="region of interest" description="Disordered" evidence="2">
    <location>
        <begin position="1123"/>
        <end position="1266"/>
    </location>
</feature>
<dbReference type="GO" id="GO:0005938">
    <property type="term" value="C:cell cortex"/>
    <property type="evidence" value="ECO:0007669"/>
    <property type="project" value="InterPro"/>
</dbReference>
<feature type="compositionally biased region" description="Low complexity" evidence="2">
    <location>
        <begin position="816"/>
        <end position="828"/>
    </location>
</feature>
<feature type="compositionally biased region" description="Polar residues" evidence="2">
    <location>
        <begin position="939"/>
        <end position="959"/>
    </location>
</feature>
<dbReference type="InterPro" id="IPR053005">
    <property type="entry name" value="Nuclear_Pos-Cytoskel_Interact"/>
</dbReference>
<dbReference type="HOGENOM" id="CLU_006265_0_0_1"/>
<organism evidence="4 5">
    <name type="scientific">Coniosporium apollinis (strain CBS 100218)</name>
    <name type="common">Rock-inhabiting black yeast</name>
    <dbReference type="NCBI Taxonomy" id="1168221"/>
    <lineage>
        <taxon>Eukaryota</taxon>
        <taxon>Fungi</taxon>
        <taxon>Dikarya</taxon>
        <taxon>Ascomycota</taxon>
        <taxon>Pezizomycotina</taxon>
        <taxon>Dothideomycetes</taxon>
        <taxon>Dothideomycetes incertae sedis</taxon>
        <taxon>Coniosporium</taxon>
    </lineage>
</organism>
<feature type="region of interest" description="Disordered" evidence="2">
    <location>
        <begin position="1"/>
        <end position="69"/>
    </location>
</feature>
<feature type="region of interest" description="Disordered" evidence="2">
    <location>
        <begin position="353"/>
        <end position="394"/>
    </location>
</feature>
<evidence type="ECO:0000256" key="1">
    <source>
        <dbReference type="SAM" id="Coils"/>
    </source>
</evidence>
<feature type="coiled-coil region" evidence="1">
    <location>
        <begin position="101"/>
        <end position="135"/>
    </location>
</feature>
<feature type="region of interest" description="Disordered" evidence="2">
    <location>
        <begin position="226"/>
        <end position="254"/>
    </location>
</feature>
<feature type="compositionally biased region" description="Polar residues" evidence="2">
    <location>
        <begin position="9"/>
        <end position="25"/>
    </location>
</feature>
<dbReference type="RefSeq" id="XP_007779163.1">
    <property type="nucleotide sequence ID" value="XM_007780973.1"/>
</dbReference>
<dbReference type="GO" id="GO:0005739">
    <property type="term" value="C:mitochondrion"/>
    <property type="evidence" value="ECO:0007669"/>
    <property type="project" value="TreeGrafter"/>
</dbReference>
<dbReference type="Proteomes" id="UP000016924">
    <property type="component" value="Unassembled WGS sequence"/>
</dbReference>
<sequence length="1348" mass="147230">MATDYFSDYGTSGSPYVASSPTETPFYTPRLALSRRTSRYGTSSPGPSSSPPPLPADAPDLADGDNVSILDPRRFTPTLQASLVSEILSLRRDLESKTKFIEDLEDDLHRTKTENESLSDELAQAIKDSRTAETRFEESEKGTLSALESVSSERDDLKRTTIELRDRLEASHRKVRIQENDSERVHELWEKERKTWHDEKRQLERRVHITEARLRTILIELAAHEDAAHEPGVSSEAEDNAHDSGLGNESDTTSLRSVSRYSCSRNGRHARNTSLCSSISVAHVQRYTLQTPTGSPMRGKFGNMTLADELVLDEDAEDMEELELDSDDFPENEMRARRALESRQSTYQDDKAKRILGLTDDESNRDSFAGPRAMSPCKSDRGVSGHIRMSSTAKSTKLAYVDTGVQFSPPSSPRLALRMGPLEEAFEPRPLSKDGEANQRRKRISVNTSGSPSRFMHQASLAEPEKDCVMVSASSQTIEEPPSPPETPKVSTPLSPKVPAVHSTPMLTLEYCSTSTQTESSSSPEAKTTAPVASTRAPPPPPIPVPSIAIHPPQSAPTSPKEPILPPGTKNAECQTTFNLSAFTRSVSMQTEEILVDRRLNKLPPHLRPSAIKSRPTSLEPETQQARQIQLGPLQKAPPQPQIMRPARDVSHGMSSKSTMRIENRYPGNNDNGPLTHGSHKIPSRPFRTSSLFAGFDGASSDEGDDLGVAELSDDEHRRAPLMLASNRTPKHSRPLANMPTPVPEEREPSPSAWQSDAAPYKGIVPGSRRSSPEKASRVSKPARVSTLIRQPSIRRAAIIQSSTSAHFQQRSRTPSLASLESSAQSSATRPPFPVPTRSSSRKLPMSKSEGAQSPTPRGSFPKRSQGQRQHVRGESLRKVRSAAVIPRGEQAEGDRRPPSPQKPPSPRRKPSPQLPPLPNQDLTSSTYIYSAKRFGHRSQPSQETAQTGTESNASSTQPTTVVDAIAATMVGEWMWKYVRKRKSFGIQDSAQDTGQPGVDGTVNVAIGGVRHKRWVWLSPYERSVMWSSKQPTSESALLGKSGRKLVIQSVLDVKDNTPSPKNSGIPPLFDRSILILTQARALKFTAISKERHYLWLTALSFLAHSSVSPPVFASLPVVIPKPAEDPSRSQAPALRRGNFNNSGRAPAGKSPGPLLRQQYSSPAAPSRENPDTSLFSHAEPIPDYAEPPVVPRYGGGSLHGRKRSSTGPRLPPPPGSTFRSFSHTAVPSISTFSTGTGSSNTPSNPSSVYNPNLSGRTSEASSSNRRSQNFFDAVGLVRMDAFVEPMLSEEAVHGPRSPAIGHQGGGGAAATPRISRRRGISHLSQSTNASWRNGGVYDESFDPFRGF</sequence>